<proteinExistence type="predicted"/>
<dbReference type="InterPro" id="IPR008018">
    <property type="entry name" value="Phage_tail_attach_FII"/>
</dbReference>
<sequence length="115" mass="12234">MSAWGELIASMDDTVFDVLTDSAWLEGKKLAGMFYAPWLAPSLGGMKTHIREPHFTVRDNVAARVREGDVLTVGKHGEFEVLDLQPDGSGLTAIILRGKGGNNAKAAAGLAGRLV</sequence>
<dbReference type="InterPro" id="IPR053734">
    <property type="entry name" value="Phage_Head-Tail_Connect_sf"/>
</dbReference>
<dbReference type="EMBL" id="JAAOMA010000049">
    <property type="protein sequence ID" value="NHR08073.1"/>
    <property type="molecule type" value="Genomic_DNA"/>
</dbReference>
<evidence type="ECO:0000313" key="1">
    <source>
        <dbReference type="EMBL" id="NHR08073.1"/>
    </source>
</evidence>
<evidence type="ECO:0000313" key="2">
    <source>
        <dbReference type="Proteomes" id="UP001515641"/>
    </source>
</evidence>
<protein>
    <submittedName>
        <fullName evidence="1">Uncharacterized protein</fullName>
    </submittedName>
</protein>
<name>A0ABX0LGL1_9NEIS</name>
<reference evidence="1 2" key="1">
    <citation type="submission" date="2020-03" db="EMBL/GenBank/DDBJ databases">
        <title>Draft genome sequence of environmentally isolated cultures.</title>
        <authorList>
            <person name="Wilson H.S."/>
            <person name="De Leon M.E."/>
        </authorList>
    </citation>
    <scope>NUCLEOTIDE SEQUENCE [LARGE SCALE GENOMIC DNA]</scope>
    <source>
        <strain evidence="1 2">HSC-31F16</strain>
    </source>
</reference>
<keyword evidence="2" id="KW-1185">Reference proteome</keyword>
<comment type="caution">
    <text evidence="1">The sequence shown here is derived from an EMBL/GenBank/DDBJ whole genome shotgun (WGS) entry which is preliminary data.</text>
</comment>
<dbReference type="Proteomes" id="UP001515641">
    <property type="component" value="Unassembled WGS sequence"/>
</dbReference>
<dbReference type="RefSeq" id="WP_166453778.1">
    <property type="nucleotide sequence ID" value="NZ_JAAOMA010000049.1"/>
</dbReference>
<dbReference type="Gene3D" id="2.40.10.180">
    <property type="entry name" value="Phage tail proteins"/>
    <property type="match status" value="1"/>
</dbReference>
<organism evidence="1 2">
    <name type="scientific">Chromobacterium fluminis</name>
    <dbReference type="NCBI Taxonomy" id="3044269"/>
    <lineage>
        <taxon>Bacteria</taxon>
        <taxon>Pseudomonadati</taxon>
        <taxon>Pseudomonadota</taxon>
        <taxon>Betaproteobacteria</taxon>
        <taxon>Neisseriales</taxon>
        <taxon>Chromobacteriaceae</taxon>
        <taxon>Chromobacterium</taxon>
    </lineage>
</organism>
<dbReference type="Pfam" id="PF05354">
    <property type="entry name" value="Phage_attach"/>
    <property type="match status" value="1"/>
</dbReference>
<gene>
    <name evidence="1" type="ORF">HA052_23050</name>
</gene>
<accession>A0ABX0LGL1</accession>